<evidence type="ECO:0000313" key="2">
    <source>
        <dbReference type="EMBL" id="CAI7996774.1"/>
    </source>
</evidence>
<keyword evidence="3" id="KW-1185">Reference proteome</keyword>
<organism evidence="2 3">
    <name type="scientific">Geodia barretti</name>
    <name type="common">Barrett's horny sponge</name>
    <dbReference type="NCBI Taxonomy" id="519541"/>
    <lineage>
        <taxon>Eukaryota</taxon>
        <taxon>Metazoa</taxon>
        <taxon>Porifera</taxon>
        <taxon>Demospongiae</taxon>
        <taxon>Heteroscleromorpha</taxon>
        <taxon>Tetractinellida</taxon>
        <taxon>Astrophorina</taxon>
        <taxon>Geodiidae</taxon>
        <taxon>Geodia</taxon>
    </lineage>
</organism>
<accession>A0AA35QYS3</accession>
<reference evidence="2" key="1">
    <citation type="submission" date="2023-03" db="EMBL/GenBank/DDBJ databases">
        <authorList>
            <person name="Steffen K."/>
            <person name="Cardenas P."/>
        </authorList>
    </citation>
    <scope>NUCLEOTIDE SEQUENCE</scope>
</reference>
<dbReference type="EMBL" id="CASHTH010000279">
    <property type="protein sequence ID" value="CAI7996774.1"/>
    <property type="molecule type" value="Genomic_DNA"/>
</dbReference>
<comment type="caution">
    <text evidence="2">The sequence shown here is derived from an EMBL/GenBank/DDBJ whole genome shotgun (WGS) entry which is preliminary data.</text>
</comment>
<dbReference type="Pfam" id="PF12697">
    <property type="entry name" value="Abhydrolase_6"/>
    <property type="match status" value="1"/>
</dbReference>
<dbReference type="AlphaFoldDB" id="A0AA35QYS3"/>
<dbReference type="InterPro" id="IPR050266">
    <property type="entry name" value="AB_hydrolase_sf"/>
</dbReference>
<dbReference type="InterPro" id="IPR000073">
    <property type="entry name" value="AB_hydrolase_1"/>
</dbReference>
<dbReference type="PRINTS" id="PR00111">
    <property type="entry name" value="ABHYDROLASE"/>
</dbReference>
<proteinExistence type="predicted"/>
<dbReference type="PANTHER" id="PTHR43798:SF33">
    <property type="entry name" value="HYDROLASE, PUTATIVE (AFU_ORTHOLOGUE AFUA_2G14860)-RELATED"/>
    <property type="match status" value="1"/>
</dbReference>
<dbReference type="GO" id="GO:0016020">
    <property type="term" value="C:membrane"/>
    <property type="evidence" value="ECO:0007669"/>
    <property type="project" value="TreeGrafter"/>
</dbReference>
<dbReference type="Gene3D" id="3.40.50.1820">
    <property type="entry name" value="alpha/beta hydrolase"/>
    <property type="match status" value="1"/>
</dbReference>
<dbReference type="InterPro" id="IPR029058">
    <property type="entry name" value="AB_hydrolase_fold"/>
</dbReference>
<evidence type="ECO:0000259" key="1">
    <source>
        <dbReference type="Pfam" id="PF12697"/>
    </source>
</evidence>
<feature type="domain" description="AB hydrolase-1" evidence="1">
    <location>
        <begin position="41"/>
        <end position="258"/>
    </location>
</feature>
<dbReference type="Proteomes" id="UP001174909">
    <property type="component" value="Unassembled WGS sequence"/>
</dbReference>
<dbReference type="PANTHER" id="PTHR43798">
    <property type="entry name" value="MONOACYLGLYCEROL LIPASE"/>
    <property type="match status" value="1"/>
</dbReference>
<gene>
    <name evidence="2" type="ORF">GBAR_LOCUS1954</name>
</gene>
<dbReference type="SUPFAM" id="SSF53474">
    <property type="entry name" value="alpha/beta-Hydrolases"/>
    <property type="match status" value="1"/>
</dbReference>
<evidence type="ECO:0000313" key="3">
    <source>
        <dbReference type="Proteomes" id="UP001174909"/>
    </source>
</evidence>
<name>A0AA35QYS3_GEOBA</name>
<protein>
    <submittedName>
        <fullName evidence="2">Uncharacterized protein Mb2734</fullName>
    </submittedName>
</protein>
<sequence>MATGTLAWTEQTVEAAGAQLQVVTGGSGDPLLILHDEFGHHGQLRYHEALGQDFSLHIPRHPGFGATERQEWIMNMRDLAGWYLEALDDLNLGPVNLMGFSLGGWLAAEMATMSPGQFRKLVLVAPAGIRPPTGEIFDMFLAVAEEYLTVGLHDPENAPEFRDVCPEEPSAELAEAWAVAREEACRLSWRPYMHSLSLPHLVHRLKRVPTQIIWGQQDNIVPASAGQMYHDSIPGSRLDILDSCGHRPELEKTDEFVALVKGFLST</sequence>